<dbReference type="Pfam" id="PF00480">
    <property type="entry name" value="ROK"/>
    <property type="match status" value="1"/>
</dbReference>
<dbReference type="RefSeq" id="WP_097573339.1">
    <property type="nucleotide sequence ID" value="NZ_NWQG01000050.1"/>
</dbReference>
<dbReference type="EMBL" id="NWQG01000050">
    <property type="protein sequence ID" value="PDQ21210.1"/>
    <property type="molecule type" value="Genomic_DNA"/>
</dbReference>
<dbReference type="SUPFAM" id="SSF53067">
    <property type="entry name" value="Actin-like ATPase domain"/>
    <property type="match status" value="1"/>
</dbReference>
<accession>A0A2A6FGX3</accession>
<dbReference type="InterPro" id="IPR000600">
    <property type="entry name" value="ROK"/>
</dbReference>
<evidence type="ECO:0000313" key="3">
    <source>
        <dbReference type="Proteomes" id="UP000219182"/>
    </source>
</evidence>
<keyword evidence="3" id="KW-1185">Reference proteome</keyword>
<dbReference type="SUPFAM" id="SSF46785">
    <property type="entry name" value="Winged helix' DNA-binding domain"/>
    <property type="match status" value="1"/>
</dbReference>
<evidence type="ECO:0000313" key="2">
    <source>
        <dbReference type="EMBL" id="PDQ21210.1"/>
    </source>
</evidence>
<dbReference type="InterPro" id="IPR043129">
    <property type="entry name" value="ATPase_NBD"/>
</dbReference>
<dbReference type="Gene3D" id="3.30.420.40">
    <property type="match status" value="2"/>
</dbReference>
<reference evidence="2 3" key="1">
    <citation type="submission" date="2017-09" db="EMBL/GenBank/DDBJ databases">
        <title>Mesorhizobum sanjuanii sp. nov. isolated from nodules of Lotus tenuis in saline-alkaline lowlands of Flooding Pampa.</title>
        <authorList>
            <person name="Sannazzaro A.I."/>
            <person name="Torres Tejerizo G.A."/>
            <person name="Fontana F."/>
            <person name="Cumpa Velazquez L.M."/>
            <person name="Hansen L."/>
            <person name="Pistorio M."/>
            <person name="Estrella M.J."/>
        </authorList>
    </citation>
    <scope>NUCLEOTIDE SEQUENCE [LARGE SCALE GENOMIC DNA]</scope>
    <source>
        <strain evidence="2 3">BSA136</strain>
    </source>
</reference>
<organism evidence="2 3">
    <name type="scientific">Mesorhizobium sanjuanii</name>
    <dbReference type="NCBI Taxonomy" id="2037900"/>
    <lineage>
        <taxon>Bacteria</taxon>
        <taxon>Pseudomonadati</taxon>
        <taxon>Pseudomonadota</taxon>
        <taxon>Alphaproteobacteria</taxon>
        <taxon>Hyphomicrobiales</taxon>
        <taxon>Phyllobacteriaceae</taxon>
        <taxon>Mesorhizobium</taxon>
    </lineage>
</organism>
<keyword evidence="2" id="KW-0418">Kinase</keyword>
<dbReference type="InterPro" id="IPR036388">
    <property type="entry name" value="WH-like_DNA-bd_sf"/>
</dbReference>
<name>A0A2A6FGX3_9HYPH</name>
<dbReference type="PANTHER" id="PTHR18964">
    <property type="entry name" value="ROK (REPRESSOR, ORF, KINASE) FAMILY"/>
    <property type="match status" value="1"/>
</dbReference>
<proteinExistence type="predicted"/>
<dbReference type="GO" id="GO:0016301">
    <property type="term" value="F:kinase activity"/>
    <property type="evidence" value="ECO:0007669"/>
    <property type="project" value="UniProtKB-KW"/>
</dbReference>
<dbReference type="InterPro" id="IPR036390">
    <property type="entry name" value="WH_DNA-bd_sf"/>
</dbReference>
<dbReference type="Gene3D" id="1.10.10.10">
    <property type="entry name" value="Winged helix-like DNA-binding domain superfamily/Winged helix DNA-binding domain"/>
    <property type="match status" value="1"/>
</dbReference>
<evidence type="ECO:0000256" key="1">
    <source>
        <dbReference type="SAM" id="MobiDB-lite"/>
    </source>
</evidence>
<dbReference type="PANTHER" id="PTHR18964:SF169">
    <property type="entry name" value="N-ACETYLMANNOSAMINE KINASE"/>
    <property type="match status" value="1"/>
</dbReference>
<keyword evidence="2" id="KW-0808">Transferase</keyword>
<dbReference type="Proteomes" id="UP000219182">
    <property type="component" value="Unassembled WGS sequence"/>
</dbReference>
<comment type="caution">
    <text evidence="2">The sequence shown here is derived from an EMBL/GenBank/DDBJ whole genome shotgun (WGS) entry which is preliminary data.</text>
</comment>
<feature type="region of interest" description="Disordered" evidence="1">
    <location>
        <begin position="1"/>
        <end position="31"/>
    </location>
</feature>
<protein>
    <submittedName>
        <fullName evidence="2">Sugar kinase</fullName>
    </submittedName>
</protein>
<sequence length="423" mass="44322">MTKTDDDSPNGGRSALFAPPGDASGAEPVSRPRKALLSSSMVGSTNRGRVLQALFDLGPTSRAELARLAGVNRTTISGIVQPLIDDQVLVESDPIPANPGGGKPARPLWFSPNARPICGVLLMPDAVHACVATLDGKIEAERKMALPDGRGPVGPIIETIAECVGDTLAKARRTPFGIGVGVGGMVDTDRGSIVTVNLAPALDRYPLADELGRRFGLPVKLDHHPRALLVGDRWFGAGRGVRQFAVVYTGEVLGGAFFFDGHLYRGTAGAGGELGHTFVQLDGELCRCGRRGCWDTIATLSWLRREASRAALPEPELIDSARLVDMAQHRLPGAAELLDRYARNVAVGIANLQQTVAPNIFILHGDVVLGGDRLLGAIANHVRAMVPARPGGAIEFIAGDAGDGAALLGAAGLVISELLQLPI</sequence>
<gene>
    <name evidence="2" type="ORF">CN311_10225</name>
</gene>
<dbReference type="AlphaFoldDB" id="A0A2A6FGX3"/>